<dbReference type="RefSeq" id="WP_034877986.1">
    <property type="nucleotide sequence ID" value="NZ_JOKG01000004.1"/>
</dbReference>
<dbReference type="PROSITE" id="PS50850">
    <property type="entry name" value="MFS"/>
    <property type="match status" value="1"/>
</dbReference>
<feature type="transmembrane region" description="Helical" evidence="4">
    <location>
        <begin position="72"/>
        <end position="90"/>
    </location>
</feature>
<dbReference type="PANTHER" id="PTHR11360">
    <property type="entry name" value="MONOCARBOXYLATE TRANSPORTER"/>
    <property type="match status" value="1"/>
</dbReference>
<feature type="transmembrane region" description="Helical" evidence="4">
    <location>
        <begin position="129"/>
        <end position="147"/>
    </location>
</feature>
<dbReference type="InterPro" id="IPR020846">
    <property type="entry name" value="MFS_dom"/>
</dbReference>
<feature type="transmembrane region" description="Helical" evidence="4">
    <location>
        <begin position="43"/>
        <end position="60"/>
    </location>
</feature>
<accession>A0A081N2G6</accession>
<dbReference type="CDD" id="cd17353">
    <property type="entry name" value="MFS_OFA_like"/>
    <property type="match status" value="1"/>
</dbReference>
<keyword evidence="3 4" id="KW-0472">Membrane</keyword>
<feature type="transmembrane region" description="Helical" evidence="4">
    <location>
        <begin position="220"/>
        <end position="241"/>
    </location>
</feature>
<dbReference type="Proteomes" id="UP000028006">
    <property type="component" value="Unassembled WGS sequence"/>
</dbReference>
<evidence type="ECO:0000259" key="5">
    <source>
        <dbReference type="PROSITE" id="PS50850"/>
    </source>
</evidence>
<keyword evidence="7" id="KW-1185">Reference proteome</keyword>
<keyword evidence="2 4" id="KW-1133">Transmembrane helix</keyword>
<evidence type="ECO:0000313" key="6">
    <source>
        <dbReference type="EMBL" id="KEQ12639.1"/>
    </source>
</evidence>
<keyword evidence="1 4" id="KW-0812">Transmembrane</keyword>
<sequence length="408" mass="42508">MNRAFKILIAAVFINLCVGVLYAWSVISRALVNQMGWSNAEAGLPYTIAVVTFALGVLAAGNLQDRMGPQKLVITGVGMVGLGMLASSMATTPFALLMTFGVLVGTGIGFAYACLSPTAMKWFHPSKKGMVNGLIAGGFGMAPLYLAPLSSALILSMGVSATFMALGVAVLVIGLPLAFTIVTPPAGYQPEVPAGYNEPAGKAASRNFTWREMVRTRQFYLMWIAFAFASSAGLMLIGNITSIASIQGNKTDVAYLVSLLAVANTLGRILMGMLSDKIGRTPTLLLAVAMQTANMLMFPYYTGEAGFIAGAIVAGVSYGALLSVFPSMTADYFGIKNYGSNFGVLYLAWGASGFMGPVMAGIVVDATGGYGLAYSISAVMLAIAGAAAFFTKPVNVDELEQKGILKAA</sequence>
<gene>
    <name evidence="6" type="ORF">GZ77_19265</name>
</gene>
<dbReference type="SUPFAM" id="SSF103473">
    <property type="entry name" value="MFS general substrate transporter"/>
    <property type="match status" value="1"/>
</dbReference>
<feature type="transmembrane region" description="Helical" evidence="4">
    <location>
        <begin position="96"/>
        <end position="117"/>
    </location>
</feature>
<dbReference type="Pfam" id="PF07690">
    <property type="entry name" value="MFS_1"/>
    <property type="match status" value="1"/>
</dbReference>
<dbReference type="Gene3D" id="1.20.1250.20">
    <property type="entry name" value="MFS general substrate transporter like domains"/>
    <property type="match status" value="2"/>
</dbReference>
<dbReference type="InterPro" id="IPR011701">
    <property type="entry name" value="MFS"/>
</dbReference>
<proteinExistence type="predicted"/>
<evidence type="ECO:0000256" key="1">
    <source>
        <dbReference type="ARBA" id="ARBA00022692"/>
    </source>
</evidence>
<feature type="transmembrane region" description="Helical" evidence="4">
    <location>
        <begin position="7"/>
        <end position="31"/>
    </location>
</feature>
<dbReference type="AlphaFoldDB" id="A0A081N2G6"/>
<dbReference type="InterPro" id="IPR036259">
    <property type="entry name" value="MFS_trans_sf"/>
</dbReference>
<feature type="transmembrane region" description="Helical" evidence="4">
    <location>
        <begin position="253"/>
        <end position="271"/>
    </location>
</feature>
<dbReference type="GO" id="GO:0022857">
    <property type="term" value="F:transmembrane transporter activity"/>
    <property type="evidence" value="ECO:0007669"/>
    <property type="project" value="InterPro"/>
</dbReference>
<evidence type="ECO:0000256" key="3">
    <source>
        <dbReference type="ARBA" id="ARBA00023136"/>
    </source>
</evidence>
<evidence type="ECO:0000256" key="4">
    <source>
        <dbReference type="SAM" id="Phobius"/>
    </source>
</evidence>
<protein>
    <submittedName>
        <fullName evidence="6">Oxalate:formate antiporter</fullName>
    </submittedName>
</protein>
<feature type="transmembrane region" description="Helical" evidence="4">
    <location>
        <begin position="370"/>
        <end position="390"/>
    </location>
</feature>
<evidence type="ECO:0000256" key="2">
    <source>
        <dbReference type="ARBA" id="ARBA00022989"/>
    </source>
</evidence>
<feature type="transmembrane region" description="Helical" evidence="4">
    <location>
        <begin position="153"/>
        <end position="179"/>
    </location>
</feature>
<organism evidence="6 7">
    <name type="scientific">Endozoicomonas montiporae</name>
    <dbReference type="NCBI Taxonomy" id="1027273"/>
    <lineage>
        <taxon>Bacteria</taxon>
        <taxon>Pseudomonadati</taxon>
        <taxon>Pseudomonadota</taxon>
        <taxon>Gammaproteobacteria</taxon>
        <taxon>Oceanospirillales</taxon>
        <taxon>Endozoicomonadaceae</taxon>
        <taxon>Endozoicomonas</taxon>
    </lineage>
</organism>
<evidence type="ECO:0000313" key="7">
    <source>
        <dbReference type="Proteomes" id="UP000028006"/>
    </source>
</evidence>
<feature type="domain" description="Major facilitator superfamily (MFS) profile" evidence="5">
    <location>
        <begin position="3"/>
        <end position="396"/>
    </location>
</feature>
<feature type="transmembrane region" description="Helical" evidence="4">
    <location>
        <begin position="307"/>
        <end position="330"/>
    </location>
</feature>
<comment type="caution">
    <text evidence="6">The sequence shown here is derived from an EMBL/GenBank/DDBJ whole genome shotgun (WGS) entry which is preliminary data.</text>
</comment>
<dbReference type="InterPro" id="IPR050327">
    <property type="entry name" value="Proton-linked_MCT"/>
</dbReference>
<name>A0A081N2G6_9GAMM</name>
<dbReference type="eggNOG" id="COG2223">
    <property type="taxonomic scope" value="Bacteria"/>
</dbReference>
<feature type="transmembrane region" description="Helical" evidence="4">
    <location>
        <begin position="342"/>
        <end position="364"/>
    </location>
</feature>
<dbReference type="EMBL" id="JOKG01000004">
    <property type="protein sequence ID" value="KEQ12639.1"/>
    <property type="molecule type" value="Genomic_DNA"/>
</dbReference>
<reference evidence="6 7" key="1">
    <citation type="submission" date="2014-06" db="EMBL/GenBank/DDBJ databases">
        <title>Whole Genome Sequences of Three Symbiotic Endozoicomonas Bacteria.</title>
        <authorList>
            <person name="Neave M.J."/>
            <person name="Apprill A."/>
            <person name="Voolstra C.R."/>
        </authorList>
    </citation>
    <scope>NUCLEOTIDE SEQUENCE [LARGE SCALE GENOMIC DNA]</scope>
    <source>
        <strain evidence="6 7">LMG 24815</strain>
    </source>
</reference>
<dbReference type="PANTHER" id="PTHR11360:SF304">
    <property type="entry name" value="MFS DOMAIN-CONTAINING PROTEIN"/>
    <property type="match status" value="1"/>
</dbReference>